<sequence>MSTQPINPHLGSDQNYIVGPEVAQYFEKLGLFESVRGLKRKVSPSTIAPSHSSSSDIQSQYFAPVGLIDGAGLFRSAHINEIYEFIDLPVFPESEETIEVIGFSPEKAHEIWMNWNSLPEDEKIPSEFLKFILETIKYSAADQN</sequence>
<protein>
    <submittedName>
        <fullName evidence="1">Uncharacterized protein</fullName>
    </submittedName>
</protein>
<organism evidence="1 2">
    <name type="scientific">Arthrobotrys musiformis</name>
    <dbReference type="NCBI Taxonomy" id="47236"/>
    <lineage>
        <taxon>Eukaryota</taxon>
        <taxon>Fungi</taxon>
        <taxon>Dikarya</taxon>
        <taxon>Ascomycota</taxon>
        <taxon>Pezizomycotina</taxon>
        <taxon>Orbiliomycetes</taxon>
        <taxon>Orbiliales</taxon>
        <taxon>Orbiliaceae</taxon>
        <taxon>Arthrobotrys</taxon>
    </lineage>
</organism>
<dbReference type="Proteomes" id="UP001370758">
    <property type="component" value="Unassembled WGS sequence"/>
</dbReference>
<proteinExistence type="predicted"/>
<keyword evidence="2" id="KW-1185">Reference proteome</keyword>
<name>A0AAV9WHV1_9PEZI</name>
<evidence type="ECO:0000313" key="1">
    <source>
        <dbReference type="EMBL" id="KAK6507862.1"/>
    </source>
</evidence>
<reference evidence="1 2" key="1">
    <citation type="submission" date="2023-08" db="EMBL/GenBank/DDBJ databases">
        <authorList>
            <person name="Palmer J.M."/>
        </authorList>
    </citation>
    <scope>NUCLEOTIDE SEQUENCE [LARGE SCALE GENOMIC DNA]</scope>
    <source>
        <strain evidence="1 2">TWF481</strain>
    </source>
</reference>
<gene>
    <name evidence="1" type="ORF">TWF481_006284</name>
</gene>
<dbReference type="AlphaFoldDB" id="A0AAV9WHV1"/>
<dbReference type="EMBL" id="JAVHJL010000003">
    <property type="protein sequence ID" value="KAK6507862.1"/>
    <property type="molecule type" value="Genomic_DNA"/>
</dbReference>
<evidence type="ECO:0000313" key="2">
    <source>
        <dbReference type="Proteomes" id="UP001370758"/>
    </source>
</evidence>
<comment type="caution">
    <text evidence="1">The sequence shown here is derived from an EMBL/GenBank/DDBJ whole genome shotgun (WGS) entry which is preliminary data.</text>
</comment>
<accession>A0AAV9WHV1</accession>